<reference evidence="8" key="1">
    <citation type="submission" date="2015-06" db="EMBL/GenBank/DDBJ databases">
        <authorList>
            <person name="Hoefler B.C."/>
            <person name="Straight P.D."/>
        </authorList>
    </citation>
    <scope>NUCLEOTIDE SEQUENCE</scope>
</reference>
<dbReference type="PANTHER" id="PTHR10985">
    <property type="entry name" value="BASIC HELIX-LOOP-HELIX TRANSCRIPTION FACTOR, HES-RELATED"/>
    <property type="match status" value="1"/>
</dbReference>
<comment type="subcellular location">
    <subcellularLocation>
        <location evidence="1">Nucleus</location>
    </subcellularLocation>
</comment>
<dbReference type="InterPro" id="IPR050370">
    <property type="entry name" value="HES_HEY"/>
</dbReference>
<dbReference type="PROSITE" id="PS50888">
    <property type="entry name" value="BHLH"/>
    <property type="match status" value="1"/>
</dbReference>
<dbReference type="GO" id="GO:1990837">
    <property type="term" value="F:sequence-specific double-stranded DNA binding"/>
    <property type="evidence" value="ECO:0007669"/>
    <property type="project" value="UniProtKB-ARBA"/>
</dbReference>
<dbReference type="CDD" id="cd19741">
    <property type="entry name" value="bHLH-O_ESMB_like"/>
    <property type="match status" value="1"/>
</dbReference>
<evidence type="ECO:0000256" key="6">
    <source>
        <dbReference type="ARBA" id="ARBA00023242"/>
    </source>
</evidence>
<keyword evidence="6" id="KW-0539">Nucleus</keyword>
<evidence type="ECO:0000256" key="3">
    <source>
        <dbReference type="ARBA" id="ARBA00023015"/>
    </source>
</evidence>
<dbReference type="Gene3D" id="4.10.280.10">
    <property type="entry name" value="Helix-loop-helix DNA-binding domain"/>
    <property type="match status" value="1"/>
</dbReference>
<proteinExistence type="predicted"/>
<dbReference type="EMBL" id="GDHF01019305">
    <property type="protein sequence ID" value="JAI33009.1"/>
    <property type="molecule type" value="Transcribed_RNA"/>
</dbReference>
<evidence type="ECO:0000259" key="7">
    <source>
        <dbReference type="PROSITE" id="PS50888"/>
    </source>
</evidence>
<gene>
    <name evidence="8" type="primary">HLHm3_0</name>
    <name evidence="8" type="ORF">c1_g1_i1</name>
</gene>
<sequence>QSLVATRKKKKKKKKKKTMVMEMSKTYQYRKVMKPLLERKRRARINKCLDDLKDLMVECLQQEGEHVTRLEKADILELTVEHMRKLKQRGSLSLQSQASAHIESFRSGYVHAADQISQVLLQQCQADELGGKIMKFLSTRLIEMQHQLLRSSTVTAIGAMPATTACTNANLLPLPLTLQMPMPSANYNYSECGESMGSLESPTSAKSPIDYYSAVSEAAHRSYATAAAVAAAATSTSKEQDLIDVTTVDSSYSTRDTASVVSVDSCSSDPMWRPW</sequence>
<feature type="non-terminal residue" evidence="8">
    <location>
        <position position="1"/>
    </location>
</feature>
<evidence type="ECO:0000256" key="5">
    <source>
        <dbReference type="ARBA" id="ARBA00023163"/>
    </source>
</evidence>
<dbReference type="InterPro" id="IPR036638">
    <property type="entry name" value="HLH_DNA-bd_sf"/>
</dbReference>
<feature type="domain" description="BHLH" evidence="7">
    <location>
        <begin position="29"/>
        <end position="86"/>
    </location>
</feature>
<keyword evidence="3" id="KW-0805">Transcription regulation</keyword>
<dbReference type="SUPFAM" id="SSF47459">
    <property type="entry name" value="HLH, helix-loop-helix DNA-binding domain"/>
    <property type="match status" value="1"/>
</dbReference>
<name>A0A0K8V268_BACLA</name>
<dbReference type="FunFam" id="4.10.280.10:FF:000009">
    <property type="entry name" value="Transcription factor HES-1"/>
    <property type="match status" value="1"/>
</dbReference>
<dbReference type="SMART" id="SM00353">
    <property type="entry name" value="HLH"/>
    <property type="match status" value="1"/>
</dbReference>
<keyword evidence="5" id="KW-0804">Transcription</keyword>
<organism evidence="8">
    <name type="scientific">Bactrocera latifrons</name>
    <name type="common">Malaysian fruit fly</name>
    <name type="synonym">Chaetodacus latifrons</name>
    <dbReference type="NCBI Taxonomy" id="174628"/>
    <lineage>
        <taxon>Eukaryota</taxon>
        <taxon>Metazoa</taxon>
        <taxon>Ecdysozoa</taxon>
        <taxon>Arthropoda</taxon>
        <taxon>Hexapoda</taxon>
        <taxon>Insecta</taxon>
        <taxon>Pterygota</taxon>
        <taxon>Neoptera</taxon>
        <taxon>Endopterygota</taxon>
        <taxon>Diptera</taxon>
        <taxon>Brachycera</taxon>
        <taxon>Muscomorpha</taxon>
        <taxon>Tephritoidea</taxon>
        <taxon>Tephritidae</taxon>
        <taxon>Bactrocera</taxon>
        <taxon>Bactrocera</taxon>
    </lineage>
</organism>
<keyword evidence="4" id="KW-0238">DNA-binding</keyword>
<dbReference type="GO" id="GO:0005634">
    <property type="term" value="C:nucleus"/>
    <property type="evidence" value="ECO:0007669"/>
    <property type="project" value="UniProtKB-SubCell"/>
</dbReference>
<dbReference type="AlphaFoldDB" id="A0A0K8V268"/>
<dbReference type="InterPro" id="IPR003650">
    <property type="entry name" value="Orange_dom"/>
</dbReference>
<protein>
    <submittedName>
        <fullName evidence="8">Enhancer of split m3 protein</fullName>
    </submittedName>
</protein>
<evidence type="ECO:0000256" key="1">
    <source>
        <dbReference type="ARBA" id="ARBA00004123"/>
    </source>
</evidence>
<evidence type="ECO:0000256" key="2">
    <source>
        <dbReference type="ARBA" id="ARBA00022473"/>
    </source>
</evidence>
<evidence type="ECO:0000313" key="8">
    <source>
        <dbReference type="EMBL" id="JAI33009.1"/>
    </source>
</evidence>
<evidence type="ECO:0000256" key="4">
    <source>
        <dbReference type="ARBA" id="ARBA00023125"/>
    </source>
</evidence>
<accession>A0A0K8V268</accession>
<dbReference type="GO" id="GO:0006355">
    <property type="term" value="P:regulation of DNA-templated transcription"/>
    <property type="evidence" value="ECO:0007669"/>
    <property type="project" value="InterPro"/>
</dbReference>
<dbReference type="InterPro" id="IPR011598">
    <property type="entry name" value="bHLH_dom"/>
</dbReference>
<dbReference type="OrthoDB" id="6085656at2759"/>
<dbReference type="SMART" id="SM00511">
    <property type="entry name" value="ORANGE"/>
    <property type="match status" value="1"/>
</dbReference>
<dbReference type="Pfam" id="PF00010">
    <property type="entry name" value="HLH"/>
    <property type="match status" value="1"/>
</dbReference>
<keyword evidence="2" id="KW-0217">Developmental protein</keyword>
<dbReference type="GO" id="GO:0046983">
    <property type="term" value="F:protein dimerization activity"/>
    <property type="evidence" value="ECO:0007669"/>
    <property type="project" value="InterPro"/>
</dbReference>